<dbReference type="SUPFAM" id="SSF54928">
    <property type="entry name" value="RNA-binding domain, RBD"/>
    <property type="match status" value="1"/>
</dbReference>
<dbReference type="PANTHER" id="PTHR48039">
    <property type="entry name" value="RNA-BINDING MOTIF PROTEIN 14B"/>
    <property type="match status" value="1"/>
</dbReference>
<evidence type="ECO:0000256" key="3">
    <source>
        <dbReference type="ARBA" id="ARBA00022884"/>
    </source>
</evidence>
<reference evidence="8 9" key="1">
    <citation type="submission" date="2019-12" db="EMBL/GenBank/DDBJ databases">
        <authorList>
            <person name="Scholz U."/>
            <person name="Mascher M."/>
            <person name="Fiebig A."/>
        </authorList>
    </citation>
    <scope>NUCLEOTIDE SEQUENCE</scope>
</reference>
<dbReference type="Proteomes" id="UP001189122">
    <property type="component" value="Unassembled WGS sequence"/>
</dbReference>
<dbReference type="InterPro" id="IPR012677">
    <property type="entry name" value="Nucleotide-bd_a/b_plait_sf"/>
</dbReference>
<keyword evidence="2" id="KW-0677">Repeat</keyword>
<dbReference type="InterPro" id="IPR051945">
    <property type="entry name" value="RRM_MRD1_RNA_proc_ribogen"/>
</dbReference>
<gene>
    <name evidence="8" type="ORF">SI7747_07009236</name>
</gene>
<proteinExistence type="predicted"/>
<name>A0A7I8J097_SPIIN</name>
<dbReference type="AlphaFoldDB" id="A0A7I8J097"/>
<evidence type="ECO:0000256" key="6">
    <source>
        <dbReference type="SAM" id="MobiDB-lite"/>
    </source>
</evidence>
<dbReference type="FunFam" id="3.30.70.330:FF:000182">
    <property type="entry name" value="RNA-binding motif protein 28"/>
    <property type="match status" value="1"/>
</dbReference>
<dbReference type="EMBL" id="LR743594">
    <property type="protein sequence ID" value="CAA2623298.1"/>
    <property type="molecule type" value="Genomic_DNA"/>
</dbReference>
<evidence type="ECO:0000256" key="4">
    <source>
        <dbReference type="ARBA" id="ARBA00023242"/>
    </source>
</evidence>
<keyword evidence="9" id="KW-1185">Reference proteome</keyword>
<comment type="subcellular location">
    <subcellularLocation>
        <location evidence="1">Nucleus</location>
    </subcellularLocation>
</comment>
<keyword evidence="3 5" id="KW-0694">RNA-binding</keyword>
<evidence type="ECO:0000256" key="1">
    <source>
        <dbReference type="ARBA" id="ARBA00004123"/>
    </source>
</evidence>
<dbReference type="GO" id="GO:0003729">
    <property type="term" value="F:mRNA binding"/>
    <property type="evidence" value="ECO:0007669"/>
    <property type="project" value="TreeGrafter"/>
</dbReference>
<dbReference type="InterPro" id="IPR000504">
    <property type="entry name" value="RRM_dom"/>
</dbReference>
<evidence type="ECO:0000313" key="9">
    <source>
        <dbReference type="Proteomes" id="UP001189122"/>
    </source>
</evidence>
<dbReference type="GO" id="GO:0005634">
    <property type="term" value="C:nucleus"/>
    <property type="evidence" value="ECO:0007669"/>
    <property type="project" value="UniProtKB-SubCell"/>
</dbReference>
<feature type="domain" description="RRM" evidence="7">
    <location>
        <begin position="509"/>
        <end position="591"/>
    </location>
</feature>
<dbReference type="PANTHER" id="PTHR48039:SF5">
    <property type="entry name" value="RNA-BINDING PROTEIN 28"/>
    <property type="match status" value="1"/>
</dbReference>
<dbReference type="CDD" id="cd12416">
    <property type="entry name" value="RRM4_RBM28_like"/>
    <property type="match status" value="1"/>
</dbReference>
<accession>A0A7I8J097</accession>
<protein>
    <recommendedName>
        <fullName evidence="7">RRM domain-containing protein</fullName>
    </recommendedName>
</protein>
<keyword evidence="4" id="KW-0539">Nucleus</keyword>
<dbReference type="InterPro" id="IPR035979">
    <property type="entry name" value="RBD_domain_sf"/>
</dbReference>
<evidence type="ECO:0000259" key="7">
    <source>
        <dbReference type="PROSITE" id="PS50102"/>
    </source>
</evidence>
<dbReference type="EMBL" id="CACRZD030000007">
    <property type="protein sequence ID" value="CAA6662851.1"/>
    <property type="molecule type" value="Genomic_DNA"/>
</dbReference>
<evidence type="ECO:0000256" key="5">
    <source>
        <dbReference type="PROSITE-ProRule" id="PRU00176"/>
    </source>
</evidence>
<dbReference type="SMART" id="SM00360">
    <property type="entry name" value="RRM"/>
    <property type="match status" value="2"/>
</dbReference>
<dbReference type="Pfam" id="PF00076">
    <property type="entry name" value="RRM_1"/>
    <property type="match status" value="2"/>
</dbReference>
<dbReference type="Gene3D" id="3.30.70.330">
    <property type="match status" value="2"/>
</dbReference>
<sequence>MGKKVSILVKHVTEDVTLEGFWITPVLHIKVYHWKNGFLIGTLLVSRISACFIYKFQIFISPLEQCFINFGGNCNPQSWKRGEVNLMVGGHRAPLRRKTASIVPSLLAGIIGIKSLEFVFEKGGPIINVRLSFQMSRVQKHPNIHIQIVSPVLSYQQLITPTCYRYFSSLCTQSAVMLVSKSRSGPIPLNYHCLCSPTFPLGKTLNWWVAVRHSYEMKKAFCILVLLWDVYIPHNSIQGFCLVSFLHKLDAVKLNGQIIRKRLLLFDWACFKKTYVDSITLLSSKDGRGRESLPGIDVDMEVDIANKVLNNLMKESVKRSSPEDILEPSETTHEVRNSKSRVGRPSIDPINKQKEEHKPIQLSSESRVDNDLERTLFITNLPFEIKAEEVKQRFLVFGDVQSFVPVLHKVTKNCIFKFATIDAADAAVSAANAASSLGITITGRRLTELENKKAQDHDLRNLYLSKEGEILAGTPAAEGVSESDMNKRAKLVQKKKMTLESTNFHVSKTRLIIYNLPKTMTENKLKALCRNAVKLLKDAKKGKVNAKSHARGVAFVEFKEHEHALVALRVLNNNPETFGPDHRPIVEFALDDIRKLRLRKRLQDMRARNPPCREAMGQMWGRIPPLPWRMPISELRTGADPREKITKRGNSKQPELLSLLKWALRQAKNMKKSRIPAGDELVDRLDSLIDQYRAKLSQHGTKKVVSSAGGSSGGLKRWFES</sequence>
<organism evidence="8">
    <name type="scientific">Spirodela intermedia</name>
    <name type="common">Intermediate duckweed</name>
    <dbReference type="NCBI Taxonomy" id="51605"/>
    <lineage>
        <taxon>Eukaryota</taxon>
        <taxon>Viridiplantae</taxon>
        <taxon>Streptophyta</taxon>
        <taxon>Embryophyta</taxon>
        <taxon>Tracheophyta</taxon>
        <taxon>Spermatophyta</taxon>
        <taxon>Magnoliopsida</taxon>
        <taxon>Liliopsida</taxon>
        <taxon>Araceae</taxon>
        <taxon>Lemnoideae</taxon>
        <taxon>Spirodela</taxon>
    </lineage>
</organism>
<feature type="region of interest" description="Disordered" evidence="6">
    <location>
        <begin position="320"/>
        <end position="366"/>
    </location>
</feature>
<evidence type="ECO:0000256" key="2">
    <source>
        <dbReference type="ARBA" id="ARBA00022737"/>
    </source>
</evidence>
<dbReference type="PROSITE" id="PS50102">
    <property type="entry name" value="RRM"/>
    <property type="match status" value="2"/>
</dbReference>
<evidence type="ECO:0000313" key="8">
    <source>
        <dbReference type="EMBL" id="CAA2623298.1"/>
    </source>
</evidence>
<feature type="domain" description="RRM" evidence="7">
    <location>
        <begin position="374"/>
        <end position="456"/>
    </location>
</feature>